<dbReference type="STRING" id="742152.A0A2H3J3X5"/>
<dbReference type="OMA" id="NEDHASY"/>
<sequence>MRGASASLTQAQGEKRQFEETLLGLQGKLKQTSANLERAGDDRRLLEGRIAELQKAWEDDLQHQEQANKEHARALAVLRKKHQDTLTLLETRTSELRAAQTYLSMVDSLSEADLLRMLGELNSLVYQLTAQMADCKMDFTEMKANVEQHIGPHLLDLVVARAHSAEPICVQVALQSAIVRFATSVIATWNFQHDAANDMFRKVYDRLRDTEEPSVSTRWRVLTQSSLRSITWSEATEHHLRNNLAELVTEIMLLAGSSISPPALYQTLCTQFGERLQSIITISLSLQKAMGEGVVSSHLEPSICTWGMPFNPNEMVDAFPSSHERTPRPSDRSSPLLLGTTEVGLQRVEQRESGDKIAGHPHIVMLLKPKVVLETFIDELRANGI</sequence>
<name>A0A2H3J3X5_WOLCO</name>
<dbReference type="AlphaFoldDB" id="A0A2H3J3X5"/>
<dbReference type="EMBL" id="KB467887">
    <property type="protein sequence ID" value="PCH36671.1"/>
    <property type="molecule type" value="Genomic_DNA"/>
</dbReference>
<dbReference type="OrthoDB" id="3147752at2759"/>
<gene>
    <name evidence="3" type="ORF">WOLCODRAFT_109015</name>
</gene>
<proteinExistence type="predicted"/>
<dbReference type="Proteomes" id="UP000218811">
    <property type="component" value="Unassembled WGS sequence"/>
</dbReference>
<protein>
    <submittedName>
        <fullName evidence="3">Uncharacterized protein</fullName>
    </submittedName>
</protein>
<evidence type="ECO:0000256" key="1">
    <source>
        <dbReference type="SAM" id="Coils"/>
    </source>
</evidence>
<reference evidence="3 4" key="1">
    <citation type="journal article" date="2012" name="Science">
        <title>The Paleozoic origin of enzymatic lignin decomposition reconstructed from 31 fungal genomes.</title>
        <authorList>
            <person name="Floudas D."/>
            <person name="Binder M."/>
            <person name="Riley R."/>
            <person name="Barry K."/>
            <person name="Blanchette R.A."/>
            <person name="Henrissat B."/>
            <person name="Martinez A.T."/>
            <person name="Otillar R."/>
            <person name="Spatafora J.W."/>
            <person name="Yadav J.S."/>
            <person name="Aerts A."/>
            <person name="Benoit I."/>
            <person name="Boyd A."/>
            <person name="Carlson A."/>
            <person name="Copeland A."/>
            <person name="Coutinho P.M."/>
            <person name="de Vries R.P."/>
            <person name="Ferreira P."/>
            <person name="Findley K."/>
            <person name="Foster B."/>
            <person name="Gaskell J."/>
            <person name="Glotzer D."/>
            <person name="Gorecki P."/>
            <person name="Heitman J."/>
            <person name="Hesse C."/>
            <person name="Hori C."/>
            <person name="Igarashi K."/>
            <person name="Jurgens J.A."/>
            <person name="Kallen N."/>
            <person name="Kersten P."/>
            <person name="Kohler A."/>
            <person name="Kuees U."/>
            <person name="Kumar T.K.A."/>
            <person name="Kuo A."/>
            <person name="LaButti K."/>
            <person name="Larrondo L.F."/>
            <person name="Lindquist E."/>
            <person name="Ling A."/>
            <person name="Lombard V."/>
            <person name="Lucas S."/>
            <person name="Lundell T."/>
            <person name="Martin R."/>
            <person name="McLaughlin D.J."/>
            <person name="Morgenstern I."/>
            <person name="Morin E."/>
            <person name="Murat C."/>
            <person name="Nagy L.G."/>
            <person name="Nolan M."/>
            <person name="Ohm R.A."/>
            <person name="Patyshakuliyeva A."/>
            <person name="Rokas A."/>
            <person name="Ruiz-Duenas F.J."/>
            <person name="Sabat G."/>
            <person name="Salamov A."/>
            <person name="Samejima M."/>
            <person name="Schmutz J."/>
            <person name="Slot J.C."/>
            <person name="St John F."/>
            <person name="Stenlid J."/>
            <person name="Sun H."/>
            <person name="Sun S."/>
            <person name="Syed K."/>
            <person name="Tsang A."/>
            <person name="Wiebenga A."/>
            <person name="Young D."/>
            <person name="Pisabarro A."/>
            <person name="Eastwood D.C."/>
            <person name="Martin F."/>
            <person name="Cullen D."/>
            <person name="Grigoriev I.V."/>
            <person name="Hibbett D.S."/>
        </authorList>
    </citation>
    <scope>NUCLEOTIDE SEQUENCE [LARGE SCALE GENOMIC DNA]</scope>
    <source>
        <strain evidence="3 4">MD-104</strain>
    </source>
</reference>
<keyword evidence="1" id="KW-0175">Coiled coil</keyword>
<feature type="region of interest" description="Disordered" evidence="2">
    <location>
        <begin position="318"/>
        <end position="339"/>
    </location>
</feature>
<accession>A0A2H3J3X5</accession>
<evidence type="ECO:0000256" key="2">
    <source>
        <dbReference type="SAM" id="MobiDB-lite"/>
    </source>
</evidence>
<organism evidence="3 4">
    <name type="scientific">Wolfiporia cocos (strain MD-104)</name>
    <name type="common">Brown rot fungus</name>
    <dbReference type="NCBI Taxonomy" id="742152"/>
    <lineage>
        <taxon>Eukaryota</taxon>
        <taxon>Fungi</taxon>
        <taxon>Dikarya</taxon>
        <taxon>Basidiomycota</taxon>
        <taxon>Agaricomycotina</taxon>
        <taxon>Agaricomycetes</taxon>
        <taxon>Polyporales</taxon>
        <taxon>Phaeolaceae</taxon>
        <taxon>Wolfiporia</taxon>
    </lineage>
</organism>
<feature type="coiled-coil region" evidence="1">
    <location>
        <begin position="36"/>
        <end position="81"/>
    </location>
</feature>
<feature type="compositionally biased region" description="Basic and acidic residues" evidence="2">
    <location>
        <begin position="322"/>
        <end position="331"/>
    </location>
</feature>
<evidence type="ECO:0000313" key="4">
    <source>
        <dbReference type="Proteomes" id="UP000218811"/>
    </source>
</evidence>
<evidence type="ECO:0000313" key="3">
    <source>
        <dbReference type="EMBL" id="PCH36671.1"/>
    </source>
</evidence>
<keyword evidence="4" id="KW-1185">Reference proteome</keyword>